<name>A0ABT2BAW8_9ACTN</name>
<feature type="compositionally biased region" description="Pro residues" evidence="1">
    <location>
        <begin position="264"/>
        <end position="284"/>
    </location>
</feature>
<dbReference type="Proteomes" id="UP001205612">
    <property type="component" value="Unassembled WGS sequence"/>
</dbReference>
<evidence type="ECO:0000256" key="2">
    <source>
        <dbReference type="SAM" id="Phobius"/>
    </source>
</evidence>
<evidence type="ECO:0000313" key="3">
    <source>
        <dbReference type="EMBL" id="MCS0605667.1"/>
    </source>
</evidence>
<dbReference type="InterPro" id="IPR057561">
    <property type="entry name" value="NADase_transloc"/>
</dbReference>
<feature type="compositionally biased region" description="Low complexity" evidence="1">
    <location>
        <begin position="66"/>
        <end position="85"/>
    </location>
</feature>
<feature type="compositionally biased region" description="Low complexity" evidence="1">
    <location>
        <begin position="152"/>
        <end position="166"/>
    </location>
</feature>
<feature type="compositionally biased region" description="Low complexity" evidence="1">
    <location>
        <begin position="115"/>
        <end position="129"/>
    </location>
</feature>
<dbReference type="NCBIfam" id="NF047619">
    <property type="entry name" value="NADase_discoid"/>
    <property type="match status" value="1"/>
</dbReference>
<reference evidence="3 4" key="1">
    <citation type="submission" date="2022-08" db="EMBL/GenBank/DDBJ databases">
        <authorList>
            <person name="Somphong A."/>
            <person name="Phongsopitanun W."/>
        </authorList>
    </citation>
    <scope>NUCLEOTIDE SEQUENCE [LARGE SCALE GENOMIC DNA]</scope>
    <source>
        <strain evidence="3 4">LP11</strain>
    </source>
</reference>
<feature type="region of interest" description="Disordered" evidence="1">
    <location>
        <begin position="1"/>
        <end position="286"/>
    </location>
</feature>
<organism evidence="3 4">
    <name type="scientific">Streptomyces pyxinicus</name>
    <dbReference type="NCBI Taxonomy" id="2970331"/>
    <lineage>
        <taxon>Bacteria</taxon>
        <taxon>Bacillati</taxon>
        <taxon>Actinomycetota</taxon>
        <taxon>Actinomycetes</taxon>
        <taxon>Kitasatosporales</taxon>
        <taxon>Streptomycetaceae</taxon>
        <taxon>Streptomyces</taxon>
    </lineage>
</organism>
<evidence type="ECO:0000313" key="4">
    <source>
        <dbReference type="Proteomes" id="UP001205612"/>
    </source>
</evidence>
<keyword evidence="2" id="KW-1133">Transmembrane helix</keyword>
<feature type="compositionally biased region" description="Low complexity" evidence="1">
    <location>
        <begin position="46"/>
        <end position="58"/>
    </location>
</feature>
<comment type="caution">
    <text evidence="3">The sequence shown here is derived from an EMBL/GenBank/DDBJ whole genome shotgun (WGS) entry which is preliminary data.</text>
</comment>
<protein>
    <submittedName>
        <fullName evidence="3">Zinc ribbon domain-containing protein</fullName>
    </submittedName>
</protein>
<feature type="transmembrane region" description="Helical" evidence="2">
    <location>
        <begin position="361"/>
        <end position="382"/>
    </location>
</feature>
<accession>A0ABT2BAW8</accession>
<dbReference type="EMBL" id="JANUGP010000035">
    <property type="protein sequence ID" value="MCS0605667.1"/>
    <property type="molecule type" value="Genomic_DNA"/>
</dbReference>
<sequence>MRECPACGASNEATDDFCGNCGSYLGWSDETSDRASRFGRPFPDVPTAAPEPTAPGTGAASGGPGAPTSPSASVPDSGAPVTAPAPAAPDPAEDGGPDAPVPDPGDPALRTTVQGAHTAPGTGVGTAAGDPVPARPPWRHRVRRPATGPATADSGAGPAVPSAPADQSGPSVPDPGDPAHRTTVQGAHTAPGTGVGTAAGDPAPARPPWRHRIRRPATGPAATDTGAGPAVPSTPADHSGHSSPSVADAPSGTGAAASQDAPAADPPPPTHPSPVAPPTAPLPVKPAKAVAARPVVRPVAADEDTAGVPCPVCRTLNPPHRRFCRRCAAPLAVVAAPAPLPWWRTVWPFRRRRTRSNSGRLARLLVVLAVLLALCAAGFLLLPAGRALIEDTRDKLGKATAVTPARVTATAQLPGHAADRTTDGLANRYWAVPGSGASVTYTFGKPFRLVDLILTNGASKSAEEYFRQGRALKVEMAAVADDGQVTRRELDLSDKPGSQTFPLGISHVTSVRLTLGAPVGVSGGRHIALAEVEFFQRA</sequence>
<keyword evidence="4" id="KW-1185">Reference proteome</keyword>
<gene>
    <name evidence="3" type="ORF">NX794_31355</name>
</gene>
<feature type="compositionally biased region" description="Low complexity" evidence="1">
    <location>
        <begin position="216"/>
        <end position="230"/>
    </location>
</feature>
<keyword evidence="2" id="KW-0472">Membrane</keyword>
<keyword evidence="2" id="KW-0812">Transmembrane</keyword>
<proteinExistence type="predicted"/>
<feature type="compositionally biased region" description="Low complexity" evidence="1">
    <location>
        <begin position="186"/>
        <end position="203"/>
    </location>
</feature>
<dbReference type="RefSeq" id="WP_258782945.1">
    <property type="nucleotide sequence ID" value="NZ_JANUGP010000035.1"/>
</dbReference>
<evidence type="ECO:0000256" key="1">
    <source>
        <dbReference type="SAM" id="MobiDB-lite"/>
    </source>
</evidence>